<feature type="compositionally biased region" description="Basic and acidic residues" evidence="1">
    <location>
        <begin position="13"/>
        <end position="22"/>
    </location>
</feature>
<feature type="compositionally biased region" description="Basic and acidic residues" evidence="1">
    <location>
        <begin position="45"/>
        <end position="54"/>
    </location>
</feature>
<dbReference type="EMBL" id="BSTK01000019">
    <property type="protein sequence ID" value="GLY91103.1"/>
    <property type="molecule type" value="Genomic_DNA"/>
</dbReference>
<evidence type="ECO:0000256" key="1">
    <source>
        <dbReference type="SAM" id="MobiDB-lite"/>
    </source>
</evidence>
<proteinExistence type="predicted"/>
<feature type="region of interest" description="Disordered" evidence="1">
    <location>
        <begin position="1"/>
        <end position="54"/>
    </location>
</feature>
<accession>A0A9W6VZE6</accession>
<protein>
    <submittedName>
        <fullName evidence="2">Uncharacterized protein</fullName>
    </submittedName>
</protein>
<evidence type="ECO:0000313" key="3">
    <source>
        <dbReference type="Proteomes" id="UP001165074"/>
    </source>
</evidence>
<evidence type="ECO:0000313" key="2">
    <source>
        <dbReference type="EMBL" id="GLY91103.1"/>
    </source>
</evidence>
<organism evidence="2 3">
    <name type="scientific">Actinoallomurus iriomotensis</name>
    <dbReference type="NCBI Taxonomy" id="478107"/>
    <lineage>
        <taxon>Bacteria</taxon>
        <taxon>Bacillati</taxon>
        <taxon>Actinomycetota</taxon>
        <taxon>Actinomycetes</taxon>
        <taxon>Streptosporangiales</taxon>
        <taxon>Thermomonosporaceae</taxon>
        <taxon>Actinoallomurus</taxon>
    </lineage>
</organism>
<keyword evidence="3" id="KW-1185">Reference proteome</keyword>
<name>A0A9W6VZE6_9ACTN</name>
<dbReference type="Proteomes" id="UP001165074">
    <property type="component" value="Unassembled WGS sequence"/>
</dbReference>
<gene>
    <name evidence="2" type="ORF">Airi02_090320</name>
</gene>
<dbReference type="AlphaFoldDB" id="A0A9W6VZE6"/>
<reference evidence="2" key="1">
    <citation type="submission" date="2023-03" db="EMBL/GenBank/DDBJ databases">
        <title>Actinoallomurus iriomotensis NBRC 103684.</title>
        <authorList>
            <person name="Ichikawa N."/>
            <person name="Sato H."/>
            <person name="Tonouchi N."/>
        </authorList>
    </citation>
    <scope>NUCLEOTIDE SEQUENCE</scope>
    <source>
        <strain evidence="2">NBRC 103684</strain>
    </source>
</reference>
<comment type="caution">
    <text evidence="2">The sequence shown here is derived from an EMBL/GenBank/DDBJ whole genome shotgun (WGS) entry which is preliminary data.</text>
</comment>
<sequence>MDTQISLRPTADSARRADDTEHVLANPQGRQVGQPGVVSDDETGAAEKVDAVGG</sequence>